<dbReference type="Gene3D" id="3.40.50.920">
    <property type="match status" value="1"/>
</dbReference>
<dbReference type="Pfam" id="PF00456">
    <property type="entry name" value="Transketolase_N"/>
    <property type="match status" value="1"/>
</dbReference>
<dbReference type="RefSeq" id="WP_083344408.1">
    <property type="nucleotide sequence ID" value="NZ_LT629690.1"/>
</dbReference>
<comment type="cofactor">
    <cofactor evidence="2">
        <name>Mg(2+)</name>
        <dbReference type="ChEBI" id="CHEBI:18420"/>
    </cofactor>
</comment>
<gene>
    <name evidence="6" type="ORF">SAMN05444167_1282</name>
</gene>
<dbReference type="GO" id="GO:0005737">
    <property type="term" value="C:cytoplasm"/>
    <property type="evidence" value="ECO:0007669"/>
    <property type="project" value="UniProtKB-ARBA"/>
</dbReference>
<dbReference type="InterPro" id="IPR005474">
    <property type="entry name" value="Transketolase_N"/>
</dbReference>
<evidence type="ECO:0000256" key="4">
    <source>
        <dbReference type="ARBA" id="ARBA00007131"/>
    </source>
</evidence>
<dbReference type="OrthoDB" id="8732661at2"/>
<dbReference type="InterPro" id="IPR051157">
    <property type="entry name" value="PDH/Transketolase"/>
</dbReference>
<sequence length="715" mass="78415">MKTGTLFAFGEALLSQPHYLIREGLLRLLAIKDSDIRLLTLSQSRTAVDNGLHAGGAFSATIPMVALFYGGFLSLDIEDPTRRGQDIFTLSKGHAVATLASIYAEIGYFDATLLAHSRSHHSLLNGHPGPVLPGIHIATGPMGQGIGVAQGFAIAGRTSPRFDSYAMVGDGELQEGTCWETIMYAGQSHLDNLCVLVDRNHGQLDVHNRTLFPMPELDEVFRSFGWNAHSVDATQYDGVVAALEQFRYGPRNGKPTAIICSTTKGYGAFSDFMNKHKVTTAEALLDQEAELQRARRAERVAEFQELLVKLDDTQEDKRIAQLLRRAAKDTHLDESNNFSQVIGPVLTRRAQVRLKAVQYDDAALPRLDRGKQYTAAEIVTAAMKVFARDRRVVSIDSDLASTSGLEAGVAAVDQARALNVGVAEANMMLIGEAMAALGQQVWTSTFCPFFNWQVMRRIAVGQQERFEAIAATDGWLSEGHGLDLTFLATAANFETRTNGATHMGNDDITTFDAVGHLKIIDVSCPQQMLSLMKWAMQGNKGLLYVRVMRTASAVLYGPEYTFEFGTGHILKQTETDTVVLISSGRGTHEAMEAAGLCAEQGVGVTVVDMPSIDEELLLQLHRSRKKMIFAEQNNGYIWQNYLKVLYRHREFHPSSTVFTVNTLDAHGKPQFIHSATYEELVEVFGLSGAALARKVLEVGGEPESEESSHGIAYRA</sequence>
<dbReference type="SUPFAM" id="SSF52922">
    <property type="entry name" value="TK C-terminal domain-like"/>
    <property type="match status" value="1"/>
</dbReference>
<comment type="cofactor">
    <cofactor evidence="3">
        <name>thiamine diphosphate</name>
        <dbReference type="ChEBI" id="CHEBI:58937"/>
    </cofactor>
</comment>
<evidence type="ECO:0000313" key="6">
    <source>
        <dbReference type="EMBL" id="SDF06336.1"/>
    </source>
</evidence>
<dbReference type="SUPFAM" id="SSF52518">
    <property type="entry name" value="Thiamin diphosphate-binding fold (THDP-binding)"/>
    <property type="match status" value="2"/>
</dbReference>
<dbReference type="InterPro" id="IPR029061">
    <property type="entry name" value="THDP-binding"/>
</dbReference>
<dbReference type="PANTHER" id="PTHR43825:SF1">
    <property type="entry name" value="TRANSKETOLASE-LIKE PYRIMIDINE-BINDING DOMAIN-CONTAINING PROTEIN"/>
    <property type="match status" value="1"/>
</dbReference>
<dbReference type="EMBL" id="LT629690">
    <property type="protein sequence ID" value="SDF06336.1"/>
    <property type="molecule type" value="Genomic_DNA"/>
</dbReference>
<evidence type="ECO:0000256" key="1">
    <source>
        <dbReference type="ARBA" id="ARBA00001936"/>
    </source>
</evidence>
<name>A0A1G7I1I5_9BACT</name>
<evidence type="ECO:0000313" key="7">
    <source>
        <dbReference type="Proteomes" id="UP000182427"/>
    </source>
</evidence>
<evidence type="ECO:0000256" key="2">
    <source>
        <dbReference type="ARBA" id="ARBA00001946"/>
    </source>
</evidence>
<dbReference type="Pfam" id="PF02780">
    <property type="entry name" value="Transketolase_C"/>
    <property type="match status" value="1"/>
</dbReference>
<keyword evidence="7" id="KW-1185">Reference proteome</keyword>
<dbReference type="SMART" id="SM00861">
    <property type="entry name" value="Transket_pyr"/>
    <property type="match status" value="1"/>
</dbReference>
<protein>
    <submittedName>
        <fullName evidence="6">Transketolase</fullName>
    </submittedName>
</protein>
<dbReference type="InterPro" id="IPR033248">
    <property type="entry name" value="Transketolase_C"/>
</dbReference>
<reference evidence="7" key="1">
    <citation type="submission" date="2016-10" db="EMBL/GenBank/DDBJ databases">
        <authorList>
            <person name="Varghese N."/>
            <person name="Submissions S."/>
        </authorList>
    </citation>
    <scope>NUCLEOTIDE SEQUENCE [LARGE SCALE GENOMIC DNA]</scope>
    <source>
        <strain evidence="7">GAS232</strain>
    </source>
</reference>
<evidence type="ECO:0000259" key="5">
    <source>
        <dbReference type="SMART" id="SM00861"/>
    </source>
</evidence>
<dbReference type="InterPro" id="IPR009014">
    <property type="entry name" value="Transketo_C/PFOR_II"/>
</dbReference>
<proteinExistence type="inferred from homology"/>
<accession>A0A1G7I1I5</accession>
<dbReference type="Gene3D" id="3.40.50.970">
    <property type="match status" value="2"/>
</dbReference>
<dbReference type="Proteomes" id="UP000182427">
    <property type="component" value="Chromosome I"/>
</dbReference>
<comment type="similarity">
    <text evidence="4">Belongs to the transketolase family.</text>
</comment>
<feature type="domain" description="Transketolase-like pyrimidine-binding" evidence="5">
    <location>
        <begin position="373"/>
        <end position="554"/>
    </location>
</feature>
<dbReference type="PANTHER" id="PTHR43825">
    <property type="entry name" value="PYRUVATE DEHYDROGENASE E1 COMPONENT"/>
    <property type="match status" value="1"/>
</dbReference>
<dbReference type="InterPro" id="IPR005475">
    <property type="entry name" value="Transketolase-like_Pyr-bd"/>
</dbReference>
<organism evidence="6 7">
    <name type="scientific">Terriglobus roseus</name>
    <dbReference type="NCBI Taxonomy" id="392734"/>
    <lineage>
        <taxon>Bacteria</taxon>
        <taxon>Pseudomonadati</taxon>
        <taxon>Acidobacteriota</taxon>
        <taxon>Terriglobia</taxon>
        <taxon>Terriglobales</taxon>
        <taxon>Acidobacteriaceae</taxon>
        <taxon>Terriglobus</taxon>
    </lineage>
</organism>
<evidence type="ECO:0000256" key="3">
    <source>
        <dbReference type="ARBA" id="ARBA00001964"/>
    </source>
</evidence>
<dbReference type="AlphaFoldDB" id="A0A1G7I1I5"/>
<comment type="cofactor">
    <cofactor evidence="1">
        <name>Mn(2+)</name>
        <dbReference type="ChEBI" id="CHEBI:29035"/>
    </cofactor>
</comment>
<dbReference type="Pfam" id="PF02779">
    <property type="entry name" value="Transket_pyr"/>
    <property type="match status" value="1"/>
</dbReference>